<comment type="similarity">
    <text evidence="2 8">Belongs to the Casparian strip membrane proteins (CASP) family.</text>
</comment>
<keyword evidence="7 8" id="KW-0472">Membrane</keyword>
<organism evidence="10 11">
    <name type="scientific">Cuscuta epithymum</name>
    <dbReference type="NCBI Taxonomy" id="186058"/>
    <lineage>
        <taxon>Eukaryota</taxon>
        <taxon>Viridiplantae</taxon>
        <taxon>Streptophyta</taxon>
        <taxon>Embryophyta</taxon>
        <taxon>Tracheophyta</taxon>
        <taxon>Spermatophyta</taxon>
        <taxon>Magnoliopsida</taxon>
        <taxon>eudicotyledons</taxon>
        <taxon>Gunneridae</taxon>
        <taxon>Pentapetalae</taxon>
        <taxon>asterids</taxon>
        <taxon>lamiids</taxon>
        <taxon>Solanales</taxon>
        <taxon>Convolvulaceae</taxon>
        <taxon>Cuscuteae</taxon>
        <taxon>Cuscuta</taxon>
        <taxon>Cuscuta subgen. Cuscuta</taxon>
    </lineage>
</organism>
<comment type="subunit">
    <text evidence="3 8">Homodimer and heterodimers.</text>
</comment>
<comment type="caution">
    <text evidence="10">The sequence shown here is derived from an EMBL/GenBank/DDBJ whole genome shotgun (WGS) entry which is preliminary data.</text>
</comment>
<feature type="transmembrane region" description="Helical" evidence="8">
    <location>
        <begin position="21"/>
        <end position="41"/>
    </location>
</feature>
<comment type="subcellular location">
    <subcellularLocation>
        <location evidence="1 8">Cell membrane</location>
        <topology evidence="1 8">Multi-pass membrane protein</topology>
    </subcellularLocation>
</comment>
<evidence type="ECO:0000256" key="3">
    <source>
        <dbReference type="ARBA" id="ARBA00011489"/>
    </source>
</evidence>
<proteinExistence type="inferred from homology"/>
<keyword evidence="5 8" id="KW-0812">Transmembrane</keyword>
<evidence type="ECO:0000256" key="6">
    <source>
        <dbReference type="ARBA" id="ARBA00022989"/>
    </source>
</evidence>
<dbReference type="Proteomes" id="UP001152523">
    <property type="component" value="Unassembled WGS sequence"/>
</dbReference>
<name>A0AAV0CKU7_9ASTE</name>
<dbReference type="PANTHER" id="PTHR36488">
    <property type="entry name" value="CASP-LIKE PROTEIN 1U1"/>
    <property type="match status" value="1"/>
</dbReference>
<reference evidence="10" key="1">
    <citation type="submission" date="2022-07" db="EMBL/GenBank/DDBJ databases">
        <authorList>
            <person name="Macas J."/>
            <person name="Novak P."/>
            <person name="Neumann P."/>
        </authorList>
    </citation>
    <scope>NUCLEOTIDE SEQUENCE</scope>
</reference>
<dbReference type="EMBL" id="CAMAPF010000033">
    <property type="protein sequence ID" value="CAH9079101.1"/>
    <property type="molecule type" value="Genomic_DNA"/>
</dbReference>
<evidence type="ECO:0000256" key="4">
    <source>
        <dbReference type="ARBA" id="ARBA00022475"/>
    </source>
</evidence>
<sequence length="192" mass="20568">MEYGGGEKKDIAVANKQSIRWADFCVRVLAFANTFAAALVLGVDKQTKLIDIQIVSTLPPVSVPVTANWKYMSAFVYFVVVNSIACAYAAVSLVLMLVARGAKSSRMTSLFLIISDLLMMGLLFSGVGATAAVGLLGFTGNSHLRWNKVCNVFGKFCAQVGGAIFVSFAGATFFLLLVLLAALKLHSNNKHH</sequence>
<evidence type="ECO:0000256" key="1">
    <source>
        <dbReference type="ARBA" id="ARBA00004651"/>
    </source>
</evidence>
<feature type="transmembrane region" description="Helical" evidence="8">
    <location>
        <begin position="74"/>
        <end position="98"/>
    </location>
</feature>
<keyword evidence="11" id="KW-1185">Reference proteome</keyword>
<dbReference type="PANTHER" id="PTHR36488:SF8">
    <property type="entry name" value="CASP-LIKE PROTEIN 1U1"/>
    <property type="match status" value="1"/>
</dbReference>
<dbReference type="InterPro" id="IPR006459">
    <property type="entry name" value="CASP/CASPL"/>
</dbReference>
<evidence type="ECO:0000313" key="10">
    <source>
        <dbReference type="EMBL" id="CAH9079101.1"/>
    </source>
</evidence>
<dbReference type="GO" id="GO:0005886">
    <property type="term" value="C:plasma membrane"/>
    <property type="evidence" value="ECO:0007669"/>
    <property type="project" value="UniProtKB-SubCell"/>
</dbReference>
<gene>
    <name evidence="10" type="ORF">CEPIT_LOCUS6717</name>
</gene>
<feature type="transmembrane region" description="Helical" evidence="8">
    <location>
        <begin position="158"/>
        <end position="183"/>
    </location>
</feature>
<evidence type="ECO:0000256" key="2">
    <source>
        <dbReference type="ARBA" id="ARBA00007651"/>
    </source>
</evidence>
<dbReference type="NCBIfam" id="TIGR01569">
    <property type="entry name" value="A_tha_TIGR01569"/>
    <property type="match status" value="1"/>
</dbReference>
<dbReference type="Pfam" id="PF04535">
    <property type="entry name" value="CASP_dom"/>
    <property type="match status" value="1"/>
</dbReference>
<evidence type="ECO:0000256" key="5">
    <source>
        <dbReference type="ARBA" id="ARBA00022692"/>
    </source>
</evidence>
<dbReference type="InterPro" id="IPR006702">
    <property type="entry name" value="CASP_dom"/>
</dbReference>
<feature type="transmembrane region" description="Helical" evidence="8">
    <location>
        <begin position="110"/>
        <end position="138"/>
    </location>
</feature>
<dbReference type="InterPro" id="IPR044173">
    <property type="entry name" value="CASPL"/>
</dbReference>
<accession>A0AAV0CKU7</accession>
<feature type="domain" description="Casparian strip membrane protein" evidence="9">
    <location>
        <begin position="17"/>
        <end position="171"/>
    </location>
</feature>
<evidence type="ECO:0000256" key="8">
    <source>
        <dbReference type="RuleBase" id="RU361233"/>
    </source>
</evidence>
<keyword evidence="4 8" id="KW-1003">Cell membrane</keyword>
<evidence type="ECO:0000259" key="9">
    <source>
        <dbReference type="Pfam" id="PF04535"/>
    </source>
</evidence>
<keyword evidence="6 8" id="KW-1133">Transmembrane helix</keyword>
<dbReference type="AlphaFoldDB" id="A0AAV0CKU7"/>
<evidence type="ECO:0000256" key="7">
    <source>
        <dbReference type="ARBA" id="ARBA00023136"/>
    </source>
</evidence>
<evidence type="ECO:0000313" key="11">
    <source>
        <dbReference type="Proteomes" id="UP001152523"/>
    </source>
</evidence>
<protein>
    <recommendedName>
        <fullName evidence="8">CASP-like protein</fullName>
    </recommendedName>
</protein>